<keyword evidence="2" id="KW-1185">Reference proteome</keyword>
<dbReference type="OrthoDB" id="3700530at2"/>
<comment type="caution">
    <text evidence="1">The sequence shown here is derived from an EMBL/GenBank/DDBJ whole genome shotgun (WGS) entry which is preliminary data.</text>
</comment>
<dbReference type="AlphaFoldDB" id="R1HY98"/>
<protein>
    <submittedName>
        <fullName evidence="1">Uncharacterized protein</fullName>
    </submittedName>
</protein>
<accession>R1HY98</accession>
<sequence length="80" mass="8221">MTALSHRDRAILRAVADGRATLRCGCAPDLFVDGVACCDQHAVHELARAGLLGPARPGMPGTVVPAELTELGCVVLKAAS</sequence>
<evidence type="ECO:0000313" key="2">
    <source>
        <dbReference type="Proteomes" id="UP000014139"/>
    </source>
</evidence>
<dbReference type="Proteomes" id="UP000014139">
    <property type="component" value="Unassembled WGS sequence"/>
</dbReference>
<dbReference type="RefSeq" id="WP_003100841.1">
    <property type="nucleotide sequence ID" value="NZ_AOUO01000422.1"/>
</dbReference>
<proteinExistence type="predicted"/>
<gene>
    <name evidence="1" type="ORF">H480_27326</name>
</gene>
<reference evidence="1 2" key="1">
    <citation type="submission" date="2013-02" db="EMBL/GenBank/DDBJ databases">
        <title>Draft genome sequence of Amycolatopsis vancoresmycina strain DSM 44592T.</title>
        <authorList>
            <person name="Kumar S."/>
            <person name="Kaur N."/>
            <person name="Kaur C."/>
            <person name="Raghava G.P.S."/>
            <person name="Mayilraj S."/>
        </authorList>
    </citation>
    <scope>NUCLEOTIDE SEQUENCE [LARGE SCALE GENOMIC DNA]</scope>
    <source>
        <strain evidence="1 2">DSM 44592</strain>
    </source>
</reference>
<organism evidence="1 2">
    <name type="scientific">Amycolatopsis vancoresmycina DSM 44592</name>
    <dbReference type="NCBI Taxonomy" id="1292037"/>
    <lineage>
        <taxon>Bacteria</taxon>
        <taxon>Bacillati</taxon>
        <taxon>Actinomycetota</taxon>
        <taxon>Actinomycetes</taxon>
        <taxon>Pseudonocardiales</taxon>
        <taxon>Pseudonocardiaceae</taxon>
        <taxon>Amycolatopsis</taxon>
    </lineage>
</organism>
<dbReference type="EMBL" id="AOUO01000422">
    <property type="protein sequence ID" value="EOD65311.1"/>
    <property type="molecule type" value="Genomic_DNA"/>
</dbReference>
<name>R1HY98_9PSEU</name>
<evidence type="ECO:0000313" key="1">
    <source>
        <dbReference type="EMBL" id="EOD65311.1"/>
    </source>
</evidence>
<dbReference type="PATRIC" id="fig|1292037.4.peg.5156"/>